<gene>
    <name evidence="2" type="ORF">NUU61_008454</name>
</gene>
<proteinExistence type="predicted"/>
<dbReference type="PANTHER" id="PTHR35585">
    <property type="entry name" value="HHE DOMAIN PROTEIN (AFU_ORTHOLOGUE AFUA_4G00730)"/>
    <property type="match status" value="1"/>
</dbReference>
<evidence type="ECO:0000313" key="2">
    <source>
        <dbReference type="EMBL" id="KAJ5083875.1"/>
    </source>
</evidence>
<evidence type="ECO:0000259" key="1">
    <source>
        <dbReference type="Pfam" id="PF01814"/>
    </source>
</evidence>
<dbReference type="InterPro" id="IPR012312">
    <property type="entry name" value="Hemerythrin-like"/>
</dbReference>
<dbReference type="RefSeq" id="XP_056507272.1">
    <property type="nucleotide sequence ID" value="XM_056658979.1"/>
</dbReference>
<dbReference type="GeneID" id="81398148"/>
<reference evidence="2" key="2">
    <citation type="journal article" date="2023" name="IMA Fungus">
        <title>Comparative genomic study of the Penicillium genus elucidates a diverse pangenome and 15 lateral gene transfer events.</title>
        <authorList>
            <person name="Petersen C."/>
            <person name="Sorensen T."/>
            <person name="Nielsen M.R."/>
            <person name="Sondergaard T.E."/>
            <person name="Sorensen J.L."/>
            <person name="Fitzpatrick D.A."/>
            <person name="Frisvad J.C."/>
            <person name="Nielsen K.L."/>
        </authorList>
    </citation>
    <scope>NUCLEOTIDE SEQUENCE</scope>
    <source>
        <strain evidence="2">IBT 34128</strain>
    </source>
</reference>
<reference evidence="2" key="1">
    <citation type="submission" date="2022-11" db="EMBL/GenBank/DDBJ databases">
        <authorList>
            <person name="Petersen C."/>
        </authorList>
    </citation>
    <scope>NUCLEOTIDE SEQUENCE</scope>
    <source>
        <strain evidence="2">IBT 34128</strain>
    </source>
</reference>
<sequence>MVRIIDAVRKDHKELESYYNKIVTSEDADEQTRFQNQFTWELARHSVGEELVVYPAMKKYLRDGEKDREQHRTVFQDLPCSDPRFIPTITILMDDFAQHMHDVETIDLVKLESAITPKESERLGKSFDRTKIFMPTRSHPSLPDRPPYETATGLMAAPLDHLQDIFRRWPDDGVNLTPSME</sequence>
<dbReference type="Pfam" id="PF01814">
    <property type="entry name" value="Hemerythrin"/>
    <property type="match status" value="1"/>
</dbReference>
<dbReference type="PANTHER" id="PTHR35585:SF1">
    <property type="entry name" value="HHE DOMAIN PROTEIN (AFU_ORTHOLOGUE AFUA_4G00730)"/>
    <property type="match status" value="1"/>
</dbReference>
<dbReference type="Proteomes" id="UP001141434">
    <property type="component" value="Unassembled WGS sequence"/>
</dbReference>
<dbReference type="OrthoDB" id="9983919at2759"/>
<feature type="domain" description="Hemerythrin-like" evidence="1">
    <location>
        <begin position="4"/>
        <end position="105"/>
    </location>
</feature>
<organism evidence="2 3">
    <name type="scientific">Penicillium alfredii</name>
    <dbReference type="NCBI Taxonomy" id="1506179"/>
    <lineage>
        <taxon>Eukaryota</taxon>
        <taxon>Fungi</taxon>
        <taxon>Dikarya</taxon>
        <taxon>Ascomycota</taxon>
        <taxon>Pezizomycotina</taxon>
        <taxon>Eurotiomycetes</taxon>
        <taxon>Eurotiomycetidae</taxon>
        <taxon>Eurotiales</taxon>
        <taxon>Aspergillaceae</taxon>
        <taxon>Penicillium</taxon>
    </lineage>
</organism>
<dbReference type="AlphaFoldDB" id="A0A9W9ELG7"/>
<evidence type="ECO:0000313" key="3">
    <source>
        <dbReference type="Proteomes" id="UP001141434"/>
    </source>
</evidence>
<protein>
    <recommendedName>
        <fullName evidence="1">Hemerythrin-like domain-containing protein</fullName>
    </recommendedName>
</protein>
<dbReference type="EMBL" id="JAPMSZ010000011">
    <property type="protein sequence ID" value="KAJ5083875.1"/>
    <property type="molecule type" value="Genomic_DNA"/>
</dbReference>
<accession>A0A9W9ELG7</accession>
<name>A0A9W9ELG7_9EURO</name>
<comment type="caution">
    <text evidence="2">The sequence shown here is derived from an EMBL/GenBank/DDBJ whole genome shotgun (WGS) entry which is preliminary data.</text>
</comment>
<keyword evidence="3" id="KW-1185">Reference proteome</keyword>